<proteinExistence type="predicted"/>
<dbReference type="NCBIfam" id="NF006091">
    <property type="entry name" value="PRK08243.1"/>
    <property type="match status" value="1"/>
</dbReference>
<evidence type="ECO:0000259" key="3">
    <source>
        <dbReference type="Pfam" id="PF01494"/>
    </source>
</evidence>
<dbReference type="InterPro" id="IPR036188">
    <property type="entry name" value="FAD/NAD-bd_sf"/>
</dbReference>
<gene>
    <name evidence="4" type="ORF">SAMN04488059_11280</name>
</gene>
<reference evidence="4 5" key="1">
    <citation type="submission" date="2016-10" db="EMBL/GenBank/DDBJ databases">
        <authorList>
            <person name="de Groot N.N."/>
        </authorList>
    </citation>
    <scope>NUCLEOTIDE SEQUENCE [LARGE SCALE GENOMIC DNA]</scope>
    <source>
        <strain evidence="4 5">CGMCC 1.10210</strain>
    </source>
</reference>
<dbReference type="SUPFAM" id="SSF54373">
    <property type="entry name" value="FAD-linked reductases, C-terminal domain"/>
    <property type="match status" value="1"/>
</dbReference>
<dbReference type="Gene3D" id="3.50.50.60">
    <property type="entry name" value="FAD/NAD(P)-binding domain"/>
    <property type="match status" value="1"/>
</dbReference>
<dbReference type="Proteomes" id="UP000182258">
    <property type="component" value="Unassembled WGS sequence"/>
</dbReference>
<evidence type="ECO:0000313" key="5">
    <source>
        <dbReference type="Proteomes" id="UP000182258"/>
    </source>
</evidence>
<evidence type="ECO:0000313" key="4">
    <source>
        <dbReference type="EMBL" id="SFC84318.1"/>
    </source>
</evidence>
<protein>
    <submittedName>
        <fullName evidence="4">4-hydroxybenzoate 3-monooxygenase</fullName>
    </submittedName>
</protein>
<evidence type="ECO:0000256" key="1">
    <source>
        <dbReference type="ARBA" id="ARBA00022630"/>
    </source>
</evidence>
<dbReference type="GO" id="GO:0043639">
    <property type="term" value="P:benzoate catabolic process"/>
    <property type="evidence" value="ECO:0007669"/>
    <property type="project" value="InterPro"/>
</dbReference>
<keyword evidence="2" id="KW-0274">FAD</keyword>
<accession>A0A1I1MMB4</accession>
<name>A0A1I1MMB4_9HYPH</name>
<keyword evidence="1" id="KW-0285">Flavoprotein</keyword>
<dbReference type="PANTHER" id="PTHR43004">
    <property type="entry name" value="TRK SYSTEM POTASSIUM UPTAKE PROTEIN"/>
    <property type="match status" value="1"/>
</dbReference>
<dbReference type="STRING" id="728005.SAMN04488059_11280"/>
<dbReference type="AlphaFoldDB" id="A0A1I1MMB4"/>
<dbReference type="Pfam" id="PF01494">
    <property type="entry name" value="FAD_binding_3"/>
    <property type="match status" value="1"/>
</dbReference>
<organism evidence="4 5">
    <name type="scientific">Devosia psychrophila</name>
    <dbReference type="NCBI Taxonomy" id="728005"/>
    <lineage>
        <taxon>Bacteria</taxon>
        <taxon>Pseudomonadati</taxon>
        <taxon>Pseudomonadota</taxon>
        <taxon>Alphaproteobacteria</taxon>
        <taxon>Hyphomicrobiales</taxon>
        <taxon>Devosiaceae</taxon>
        <taxon>Devosia</taxon>
    </lineage>
</organism>
<keyword evidence="4" id="KW-0560">Oxidoreductase</keyword>
<keyword evidence="4" id="KW-0503">Monooxygenase</keyword>
<dbReference type="GO" id="GO:0018659">
    <property type="term" value="F:4-hydroxybenzoate 3-monooxygenase activity"/>
    <property type="evidence" value="ECO:0007669"/>
    <property type="project" value="InterPro"/>
</dbReference>
<dbReference type="Gene3D" id="3.30.9.10">
    <property type="entry name" value="D-Amino Acid Oxidase, subunit A, domain 2"/>
    <property type="match status" value="1"/>
</dbReference>
<dbReference type="NCBIfam" id="TIGR02360">
    <property type="entry name" value="pbenz_hydroxyl"/>
    <property type="match status" value="1"/>
</dbReference>
<dbReference type="InterPro" id="IPR012733">
    <property type="entry name" value="HB_mOase"/>
</dbReference>
<dbReference type="InterPro" id="IPR002938">
    <property type="entry name" value="FAD-bd"/>
</dbReference>
<evidence type="ECO:0000256" key="2">
    <source>
        <dbReference type="ARBA" id="ARBA00022827"/>
    </source>
</evidence>
<feature type="domain" description="FAD-binding" evidence="3">
    <location>
        <begin position="169"/>
        <end position="505"/>
    </location>
</feature>
<dbReference type="InterPro" id="IPR050641">
    <property type="entry name" value="RIFMO-like"/>
</dbReference>
<dbReference type="PANTHER" id="PTHR43004:SF3">
    <property type="entry name" value="P-HYDROXYBENZOATE HYDROXYLASE"/>
    <property type="match status" value="1"/>
</dbReference>
<sequence>MPRAKSVGFNDQIIQSRHRCCNRMLEHTCTHSADPVGGVSLHQRHDHAFHIVAEAIAVHSHCRHQHYDRRLQHKFRAIEEYPPAAAGQAQYLEQVLMPVRRYGVAVQPAAGLDGLPMQPFVLPDTDLFAIKRVGWYVIHVQIVQEIARPVHFRPAFSPPCLIKRGDGMRTQVVIIGAGPAGLMLARLLEVAGIDAIILERKSAEYVLGRIRAGVLEQGTIDLMDRAQTGPRMHAEGLIHHGIELAFDGDSHRIDFEALVGRHVMVYGQTEVTRDLMAVRRGTTIYEAEQVELHDFDGKPWVTYARHGVTHRIDCEFIAGCDGYHGVARQSVPATALTTFERVYPFGWLGVLVDQPPVAEELIYAHHQRGFALCSQRSPARSRYYVQVPADEQVGAWSDDRFWDELRARLDPATAETLQTGPSIEKSIAPLRSFVAEPLRFGRLFLAGDAAHIVPPTGAKGLNLAMSDVAVLADAFIEYLAEQSCAGIDAYSSAVLSKIWKAERFSWWMTSLLHTFPDAGAFGRRIQRAEFDYLTGSRFAQQSLAENYVGLS</sequence>
<dbReference type="SUPFAM" id="SSF51905">
    <property type="entry name" value="FAD/NAD(P)-binding domain"/>
    <property type="match status" value="1"/>
</dbReference>
<dbReference type="PRINTS" id="PR00420">
    <property type="entry name" value="RNGMNOXGNASE"/>
</dbReference>
<dbReference type="EMBL" id="FOMB01000012">
    <property type="protein sequence ID" value="SFC84318.1"/>
    <property type="molecule type" value="Genomic_DNA"/>
</dbReference>
<dbReference type="GO" id="GO:0071949">
    <property type="term" value="F:FAD binding"/>
    <property type="evidence" value="ECO:0007669"/>
    <property type="project" value="InterPro"/>
</dbReference>